<keyword evidence="1" id="KW-0812">Transmembrane</keyword>
<reference evidence="2" key="1">
    <citation type="submission" date="2022-11" db="EMBL/GenBank/DDBJ databases">
        <title>Centuries of genome instability and evolution in soft-shell clam transmissible cancer (bioRxiv).</title>
        <authorList>
            <person name="Hart S.F.M."/>
            <person name="Yonemitsu M.A."/>
            <person name="Giersch R.M."/>
            <person name="Beal B.F."/>
            <person name="Arriagada G."/>
            <person name="Davis B.W."/>
            <person name="Ostrander E.A."/>
            <person name="Goff S.P."/>
            <person name="Metzger M.J."/>
        </authorList>
    </citation>
    <scope>NUCLEOTIDE SEQUENCE</scope>
    <source>
        <strain evidence="2">MELC-2E11</strain>
        <tissue evidence="2">Siphon/mantle</tissue>
    </source>
</reference>
<proteinExistence type="predicted"/>
<accession>A0ABY7FGL6</accession>
<keyword evidence="1" id="KW-0472">Membrane</keyword>
<organism evidence="2 3">
    <name type="scientific">Mya arenaria</name>
    <name type="common">Soft-shell clam</name>
    <dbReference type="NCBI Taxonomy" id="6604"/>
    <lineage>
        <taxon>Eukaryota</taxon>
        <taxon>Metazoa</taxon>
        <taxon>Spiralia</taxon>
        <taxon>Lophotrochozoa</taxon>
        <taxon>Mollusca</taxon>
        <taxon>Bivalvia</taxon>
        <taxon>Autobranchia</taxon>
        <taxon>Heteroconchia</taxon>
        <taxon>Euheterodonta</taxon>
        <taxon>Imparidentia</taxon>
        <taxon>Neoheterodontei</taxon>
        <taxon>Myida</taxon>
        <taxon>Myoidea</taxon>
        <taxon>Myidae</taxon>
        <taxon>Mya</taxon>
    </lineage>
</organism>
<keyword evidence="1" id="KW-1133">Transmembrane helix</keyword>
<evidence type="ECO:0000313" key="3">
    <source>
        <dbReference type="Proteomes" id="UP001164746"/>
    </source>
</evidence>
<sequence>MDKENESNNSLLFLSEDEKKSVKKPVILSDVERSGFKQYPSTTQAVARARFQMMDFDQPELQEKPKIWKAFPLTLIGIASCLGILGYGTLRKGGRFSDQTMLNISMAAQIATVASLFGHLGYYEYKVRKLADLAENEKNDNADASS</sequence>
<keyword evidence="3" id="KW-1185">Reference proteome</keyword>
<name>A0ABY7FGL6_MYAAR</name>
<dbReference type="EMBL" id="CP111023">
    <property type="protein sequence ID" value="WAR21318.1"/>
    <property type="molecule type" value="Genomic_DNA"/>
</dbReference>
<evidence type="ECO:0000313" key="2">
    <source>
        <dbReference type="EMBL" id="WAR21318.1"/>
    </source>
</evidence>
<feature type="transmembrane region" description="Helical" evidence="1">
    <location>
        <begin position="70"/>
        <end position="90"/>
    </location>
</feature>
<gene>
    <name evidence="2" type="ORF">MAR_015292</name>
</gene>
<feature type="transmembrane region" description="Helical" evidence="1">
    <location>
        <begin position="102"/>
        <end position="123"/>
    </location>
</feature>
<evidence type="ECO:0000256" key="1">
    <source>
        <dbReference type="SAM" id="Phobius"/>
    </source>
</evidence>
<protein>
    <recommendedName>
        <fullName evidence="4">HIG1 domain-containing protein</fullName>
    </recommendedName>
</protein>
<dbReference type="Proteomes" id="UP001164746">
    <property type="component" value="Chromosome 12"/>
</dbReference>
<evidence type="ECO:0008006" key="4">
    <source>
        <dbReference type="Google" id="ProtNLM"/>
    </source>
</evidence>